<evidence type="ECO:0000313" key="3">
    <source>
        <dbReference type="EMBL" id="CAE6513792.1"/>
    </source>
</evidence>
<dbReference type="Proteomes" id="UP000663831">
    <property type="component" value="Unassembled WGS sequence"/>
</dbReference>
<feature type="coiled-coil region" evidence="1">
    <location>
        <begin position="540"/>
        <end position="624"/>
    </location>
</feature>
<dbReference type="Gene3D" id="2.80.10.50">
    <property type="match status" value="3"/>
</dbReference>
<evidence type="ECO:0000259" key="2">
    <source>
        <dbReference type="Pfam" id="PF14200"/>
    </source>
</evidence>
<evidence type="ECO:0000313" key="4">
    <source>
        <dbReference type="Proteomes" id="UP000663831"/>
    </source>
</evidence>
<feature type="domain" description="Ricin B lectin" evidence="2">
    <location>
        <begin position="16"/>
        <end position="72"/>
    </location>
</feature>
<reference evidence="3" key="1">
    <citation type="submission" date="2021-01" db="EMBL/GenBank/DDBJ databases">
        <authorList>
            <person name="Kaushik A."/>
        </authorList>
    </citation>
    <scope>NUCLEOTIDE SEQUENCE</scope>
    <source>
        <strain evidence="3">AG3-1AP</strain>
    </source>
</reference>
<name>A0A8H3HJM9_9AGAM</name>
<protein>
    <recommendedName>
        <fullName evidence="2">Ricin B lectin domain-containing protein</fullName>
    </recommendedName>
</protein>
<gene>
    <name evidence="3" type="ORF">RDB_LOCUS134711</name>
</gene>
<dbReference type="Pfam" id="PF14200">
    <property type="entry name" value="RicinB_lectin_2"/>
    <property type="match status" value="3"/>
</dbReference>
<organism evidence="3 4">
    <name type="scientific">Rhizoctonia solani</name>
    <dbReference type="NCBI Taxonomy" id="456999"/>
    <lineage>
        <taxon>Eukaryota</taxon>
        <taxon>Fungi</taxon>
        <taxon>Dikarya</taxon>
        <taxon>Basidiomycota</taxon>
        <taxon>Agaricomycotina</taxon>
        <taxon>Agaricomycetes</taxon>
        <taxon>Cantharellales</taxon>
        <taxon>Ceratobasidiaceae</taxon>
        <taxon>Rhizoctonia</taxon>
    </lineage>
</organism>
<dbReference type="InterPro" id="IPR035992">
    <property type="entry name" value="Ricin_B-like_lectins"/>
</dbReference>
<evidence type="ECO:0000256" key="1">
    <source>
        <dbReference type="SAM" id="Coils"/>
    </source>
</evidence>
<feature type="domain" description="Ricin B lectin" evidence="2">
    <location>
        <begin position="240"/>
        <end position="306"/>
    </location>
</feature>
<dbReference type="AlphaFoldDB" id="A0A8H3HJM9"/>
<feature type="domain" description="Ricin B lectin" evidence="2">
    <location>
        <begin position="399"/>
        <end position="467"/>
    </location>
</feature>
<dbReference type="InterPro" id="IPR000772">
    <property type="entry name" value="Ricin_B_lectin"/>
</dbReference>
<proteinExistence type="predicted"/>
<sequence>MGPKIYQSRYQSDKDLEPGAYQILNAHKGTAIQVSEHDPTQVVAWKRHDEENQQWCLQRSGDGYRLQNKHYVDAFLAASSTDNKGLVYASKYPTTWMFLLYNGNYIIQLADRNRVLDLYHGSGRNGTMIRIHKEDGTHMPRRIWRLKRLRSSGDCESKEPSKLRTLLHQRDDTIRQLRQELKSKEEVLSHAYKAIEEFALLRNQYELLESKLSQQQAEIASRQAKADGISHSQFPPDQDLKPGTYRILNALTGTANQVSDHDPTKVVAWEKHNGANQKWLLKRSGEGYQLQNRRHRGYLAVLNGDNHALVYANRHPTTWVFLKSGRDHIVQLAGKNRVLDLHNGLRHNGNEIDIWNLDGNNMAYRTWSLERLDGDFESGYFIVVMIEISHSQFPPDQDLKPGTYRILNTLTGTAIQVSDHDPTKVVAWEQHDGENQQWLLQRSGEGYQLQNRRDRAYLAVCNTDNHALVYASRYPTTWVFLKSSGNYIIQFADRNRVLDLHNGLGHNGNEIHIWNVDGNNMAHRTWRLECLGGDPGNKELTGIQEEIANKNNELLQLQGELSTAKQELSDLHSLLYQRDETISQLQQDLKLKEEASSHAYESKISQQQTEIASLQAKMDRVEYLMSQMMSKPGGSTGTTGTT</sequence>
<accession>A0A8H3HJM9</accession>
<keyword evidence="1" id="KW-0175">Coiled coil</keyword>
<comment type="caution">
    <text evidence="3">The sequence shown here is derived from an EMBL/GenBank/DDBJ whole genome shotgun (WGS) entry which is preliminary data.</text>
</comment>
<dbReference type="EMBL" id="CAJMWV010005632">
    <property type="protein sequence ID" value="CAE6513792.1"/>
    <property type="molecule type" value="Genomic_DNA"/>
</dbReference>
<feature type="coiled-coil region" evidence="1">
    <location>
        <begin position="167"/>
        <end position="225"/>
    </location>
</feature>
<dbReference type="SUPFAM" id="SSF50370">
    <property type="entry name" value="Ricin B-like lectins"/>
    <property type="match status" value="3"/>
</dbReference>